<proteinExistence type="predicted"/>
<evidence type="ECO:0000256" key="4">
    <source>
        <dbReference type="ARBA" id="ARBA00022833"/>
    </source>
</evidence>
<dbReference type="Gene3D" id="4.10.60.10">
    <property type="entry name" value="Zinc finger, CCHC-type"/>
    <property type="match status" value="1"/>
</dbReference>
<dbReference type="AlphaFoldDB" id="A0AA35YQN6"/>
<dbReference type="SMART" id="SM00343">
    <property type="entry name" value="ZnF_C2HC"/>
    <property type="match status" value="2"/>
</dbReference>
<evidence type="ECO:0000256" key="2">
    <source>
        <dbReference type="ARBA" id="ARBA00022737"/>
    </source>
</evidence>
<gene>
    <name evidence="7" type="ORF">LSALG_LOCUS18119</name>
</gene>
<dbReference type="EMBL" id="OX465080">
    <property type="protein sequence ID" value="CAI9278239.1"/>
    <property type="molecule type" value="Genomic_DNA"/>
</dbReference>
<evidence type="ECO:0000256" key="3">
    <source>
        <dbReference type="ARBA" id="ARBA00022771"/>
    </source>
</evidence>
<dbReference type="GO" id="GO:0008270">
    <property type="term" value="F:zinc ion binding"/>
    <property type="evidence" value="ECO:0007669"/>
    <property type="project" value="UniProtKB-KW"/>
</dbReference>
<evidence type="ECO:0000259" key="6">
    <source>
        <dbReference type="PROSITE" id="PS50158"/>
    </source>
</evidence>
<dbReference type="PROSITE" id="PS50158">
    <property type="entry name" value="ZF_CCHC"/>
    <property type="match status" value="2"/>
</dbReference>
<reference evidence="7" key="1">
    <citation type="submission" date="2023-04" db="EMBL/GenBank/DDBJ databases">
        <authorList>
            <person name="Vijverberg K."/>
            <person name="Xiong W."/>
            <person name="Schranz E."/>
        </authorList>
    </citation>
    <scope>NUCLEOTIDE SEQUENCE</scope>
</reference>
<evidence type="ECO:0000313" key="8">
    <source>
        <dbReference type="Proteomes" id="UP001177003"/>
    </source>
</evidence>
<name>A0AA35YQN6_LACSI</name>
<accession>A0AA35YQN6</accession>
<dbReference type="Pfam" id="PF00098">
    <property type="entry name" value="zf-CCHC"/>
    <property type="match status" value="2"/>
</dbReference>
<keyword evidence="4" id="KW-0862">Zinc</keyword>
<feature type="domain" description="CCHC-type" evidence="6">
    <location>
        <begin position="206"/>
        <end position="221"/>
    </location>
</feature>
<dbReference type="Proteomes" id="UP001177003">
    <property type="component" value="Chromosome 4"/>
</dbReference>
<keyword evidence="2" id="KW-0677">Repeat</keyword>
<dbReference type="InterPro" id="IPR001878">
    <property type="entry name" value="Znf_CCHC"/>
</dbReference>
<organism evidence="7 8">
    <name type="scientific">Lactuca saligna</name>
    <name type="common">Willowleaf lettuce</name>
    <dbReference type="NCBI Taxonomy" id="75948"/>
    <lineage>
        <taxon>Eukaryota</taxon>
        <taxon>Viridiplantae</taxon>
        <taxon>Streptophyta</taxon>
        <taxon>Embryophyta</taxon>
        <taxon>Tracheophyta</taxon>
        <taxon>Spermatophyta</taxon>
        <taxon>Magnoliopsida</taxon>
        <taxon>eudicotyledons</taxon>
        <taxon>Gunneridae</taxon>
        <taxon>Pentapetalae</taxon>
        <taxon>asterids</taxon>
        <taxon>campanulids</taxon>
        <taxon>Asterales</taxon>
        <taxon>Asteraceae</taxon>
        <taxon>Cichorioideae</taxon>
        <taxon>Cichorieae</taxon>
        <taxon>Lactucinae</taxon>
        <taxon>Lactuca</taxon>
    </lineage>
</organism>
<protein>
    <recommendedName>
        <fullName evidence="6">CCHC-type domain-containing protein</fullName>
    </recommendedName>
</protein>
<keyword evidence="3 5" id="KW-0863">Zinc-finger</keyword>
<keyword evidence="1" id="KW-0479">Metal-binding</keyword>
<dbReference type="PANTHER" id="PTHR47103">
    <property type="entry name" value="DNA-BINDING PROTEIN"/>
    <property type="match status" value="1"/>
</dbReference>
<keyword evidence="8" id="KW-1185">Reference proteome</keyword>
<dbReference type="SUPFAM" id="SSF57756">
    <property type="entry name" value="Retrovirus zinc finger-like domains"/>
    <property type="match status" value="1"/>
</dbReference>
<dbReference type="InterPro" id="IPR036875">
    <property type="entry name" value="Znf_CCHC_sf"/>
</dbReference>
<feature type="domain" description="CCHC-type" evidence="6">
    <location>
        <begin position="188"/>
        <end position="203"/>
    </location>
</feature>
<evidence type="ECO:0000256" key="5">
    <source>
        <dbReference type="PROSITE-ProRule" id="PRU00047"/>
    </source>
</evidence>
<evidence type="ECO:0000256" key="1">
    <source>
        <dbReference type="ARBA" id="ARBA00022723"/>
    </source>
</evidence>
<dbReference type="GO" id="GO:0003676">
    <property type="term" value="F:nucleic acid binding"/>
    <property type="evidence" value="ECO:0007669"/>
    <property type="project" value="InterPro"/>
</dbReference>
<evidence type="ECO:0000313" key="7">
    <source>
        <dbReference type="EMBL" id="CAI9278239.1"/>
    </source>
</evidence>
<dbReference type="PANTHER" id="PTHR47103:SF8">
    <property type="entry name" value="DNA-BINDING PROTEIN"/>
    <property type="match status" value="1"/>
</dbReference>
<sequence>MMPSMGQYRHGISGPGDSNLRGLIASEISRALSDAISVPVARLTEELLEIFNERHPNVGWARQLGIRDVTYRDMSVGQPSMFKGRKERILSMRWIEEMESAFCSGFCPERARVRFAMYLLRHAAIGCWSTIIQSITVAELEGMSWEEFLIRFQEKSSSPIESDLGQGNHDHCDKCKKRHEGTCHGTMCFKCGREGHFSRDCKEKKRCHHCDQPGHLKAECPILAGVSTLTPTPEILSFMDGRQSWVETSGAMTRDYPGYWYGDAFPTGRYYYSR</sequence>